<dbReference type="Proteomes" id="UP000076603">
    <property type="component" value="Unassembled WGS sequence"/>
</dbReference>
<sequence length="123" mass="13903">MNKKYVKMFQKAKQLVNVSSSTIQLFNFLEANPSTYSIGVSTNCTIYKFGIPVCYIYFKTRSIEAWDEDQSGNECTKFNDLISKFTTTPNLRLVSKPNGVPIQKASLYTDADVLDLLNAIQIL</sequence>
<comment type="caution">
    <text evidence="1">The sequence shown here is derived from an EMBL/GenBank/DDBJ whole genome shotgun (WGS) entry which is preliminary data.</text>
</comment>
<dbReference type="RefSeq" id="WP_066618719.1">
    <property type="nucleotide sequence ID" value="NZ_FQXL01000010.1"/>
</dbReference>
<evidence type="ECO:0000313" key="1">
    <source>
        <dbReference type="EMBL" id="KZL93967.1"/>
    </source>
</evidence>
<dbReference type="STRING" id="1121326.CLMAG_10200"/>
<name>A0A162UIZ5_9CLOT</name>
<gene>
    <name evidence="1" type="ORF">CLMAG_10200</name>
</gene>
<evidence type="ECO:0000313" key="2">
    <source>
        <dbReference type="Proteomes" id="UP000076603"/>
    </source>
</evidence>
<dbReference type="EMBL" id="LWAE01000001">
    <property type="protein sequence ID" value="KZL93967.1"/>
    <property type="molecule type" value="Genomic_DNA"/>
</dbReference>
<accession>A0A162UIZ5</accession>
<protein>
    <submittedName>
        <fullName evidence="1">Uncharacterized protein</fullName>
    </submittedName>
</protein>
<reference evidence="1 2" key="1">
    <citation type="submission" date="2016-04" db="EMBL/GenBank/DDBJ databases">
        <title>Genome sequence of Clostridium magnum DSM 2767.</title>
        <authorList>
            <person name="Poehlein A."/>
            <person name="Uhlig R."/>
            <person name="Fischer R."/>
            <person name="Bahl H."/>
            <person name="Daniel R."/>
        </authorList>
    </citation>
    <scope>NUCLEOTIDE SEQUENCE [LARGE SCALE GENOMIC DNA]</scope>
    <source>
        <strain evidence="1 2">DSM 2767</strain>
    </source>
</reference>
<keyword evidence="2" id="KW-1185">Reference proteome</keyword>
<dbReference type="AlphaFoldDB" id="A0A162UIZ5"/>
<organism evidence="1 2">
    <name type="scientific">Clostridium magnum DSM 2767</name>
    <dbReference type="NCBI Taxonomy" id="1121326"/>
    <lineage>
        <taxon>Bacteria</taxon>
        <taxon>Bacillati</taxon>
        <taxon>Bacillota</taxon>
        <taxon>Clostridia</taxon>
        <taxon>Eubacteriales</taxon>
        <taxon>Clostridiaceae</taxon>
        <taxon>Clostridium</taxon>
    </lineage>
</organism>
<proteinExistence type="predicted"/>
<dbReference type="PATRIC" id="fig|1121326.3.peg.977"/>